<dbReference type="CDD" id="cd00593">
    <property type="entry name" value="RIBOc"/>
    <property type="match status" value="2"/>
</dbReference>
<dbReference type="GO" id="GO:0004386">
    <property type="term" value="F:helicase activity"/>
    <property type="evidence" value="ECO:0007669"/>
    <property type="project" value="UniProtKB-KW"/>
</dbReference>
<keyword evidence="9" id="KW-1185">Reference proteome</keyword>
<gene>
    <name evidence="8" type="ORF">B9479_002945</name>
</gene>
<reference evidence="8 9" key="1">
    <citation type="submission" date="2017-05" db="EMBL/GenBank/DDBJ databases">
        <title>The Genome Sequence of Tsuchiyaea wingfieldii DSM 27421.</title>
        <authorList>
            <person name="Cuomo C."/>
            <person name="Passer A."/>
            <person name="Billmyre B."/>
            <person name="Heitman J."/>
        </authorList>
    </citation>
    <scope>NUCLEOTIDE SEQUENCE [LARGE SCALE GENOMIC DNA]</scope>
    <source>
        <strain evidence="8 9">DSM 27421</strain>
    </source>
</reference>
<dbReference type="Pfam" id="PF03368">
    <property type="entry name" value="Dicer_dimer"/>
    <property type="match status" value="1"/>
</dbReference>
<evidence type="ECO:0000256" key="4">
    <source>
        <dbReference type="ARBA" id="ARBA00022806"/>
    </source>
</evidence>
<sequence>MTVEQQISVMPVAQIPPEERQAAEQPPDLPTTIVVAPPTPVPAPSSAPPTYTSPAGVVLTFQNAGHHLSRWFQASGHTPTYNMEDVLPPGVEEAPISKKAAKKARLGEADEPAAAPTGPPLGSMRVCTVDLPYAGSVRSGLWPNKSLAKQHASFEACKVLMDKGEVDTSFQPTPSHPRGKTFEERLETKSRCNYRWESRKLAIQDQLPQSTGQGDYEYKTTPEFWGTCPPFQPHHLWASVFQLSPDGEGNYDNHPECRMMCLITSRPLPFWSSVGETVVRMGVGEQPALQASMRLINGGKMEPFQSGTLEQAQVFTEKLMRAQIQKPLMADLAHVKWLLVPLRRSFKAPTKEIVSQNKGIKLRLKDIAWKEVDAVTDGPLTMPFTHNDMDILQRQCKDRMSTVPSEMVRRNYIVRIRTDLNPSSPHPDHPEETILQALEQDPTTLPELSDPSQPILEVEPAALPKTGSYITSLSIPDEKRPKLYLIPEFEHWHCIPSSVHRTTSTMPFFIHQLESMLVAWEASEKLFGSVVRPEYALQALTAPAGMIVSSWTYERLEILGDTLLKFFTTLHFYLAGGGADCQDDHLKTWQDRHKVISNKTLAHNCIKVGLVNYVRDRRVKVKEWAPRDWDFDTWAGGTAMKKHLKTSEDKSEFRNLGDKLLADVVEAMIGASYLPNKDMDNVITTLHNLTVPLTLFKSWGDVKHVLQRENEEEEAKDPDLPAYMNFFAKTKMQYEVFGYTFKRRKTFEDVFSLSSKRETRMKRERYKMLGNAVLDVYIIDYLYENHPTEGPGSLSNMKASPFTHPRSDLTSLQTFRTTEGLRCALAVELGLQDLVIDGDDRTRRELGRATYFMNEARKKADAGLSDEEQGEVHYWEEVAVNHVTGSIMEILLGAILDDSDFDLEPIKKIFFEKILPFIEKYCKGPANTDMHPKGQITRWMQAKGCMMYSLDVEGPRLSIGTYKVHDKEIARESAFTTHLAVRNVCSAAIRKLKDEGGLEELCDCASFKKVLPDDKIEEIFGKSRRERMLEAQEKDAASRKA</sequence>
<keyword evidence="4" id="KW-0347">Helicase</keyword>
<dbReference type="Gene3D" id="1.10.1520.10">
    <property type="entry name" value="Ribonuclease III domain"/>
    <property type="match status" value="2"/>
</dbReference>
<keyword evidence="3" id="KW-0378">Hydrolase</keyword>
<feature type="region of interest" description="Disordered" evidence="6">
    <location>
        <begin position="1"/>
        <end position="49"/>
    </location>
</feature>
<keyword evidence="2" id="KW-0547">Nucleotide-binding</keyword>
<dbReference type="GO" id="GO:0005524">
    <property type="term" value="F:ATP binding"/>
    <property type="evidence" value="ECO:0007669"/>
    <property type="project" value="UniProtKB-KW"/>
</dbReference>
<dbReference type="SUPFAM" id="SSF69065">
    <property type="entry name" value="RNase III domain-like"/>
    <property type="match status" value="2"/>
</dbReference>
<keyword evidence="1" id="KW-0677">Repeat</keyword>
<dbReference type="GO" id="GO:0004525">
    <property type="term" value="F:ribonuclease III activity"/>
    <property type="evidence" value="ECO:0007669"/>
    <property type="project" value="InterPro"/>
</dbReference>
<evidence type="ECO:0000259" key="7">
    <source>
        <dbReference type="PROSITE" id="PS50142"/>
    </source>
</evidence>
<dbReference type="Proteomes" id="UP000322245">
    <property type="component" value="Unassembled WGS sequence"/>
</dbReference>
<name>A0A5D3AY33_9TREE</name>
<evidence type="ECO:0000313" key="9">
    <source>
        <dbReference type="Proteomes" id="UP000322245"/>
    </source>
</evidence>
<feature type="domain" description="RNase III" evidence="7">
    <location>
        <begin position="730"/>
        <end position="800"/>
    </location>
</feature>
<comment type="caution">
    <text evidence="8">The sequence shown here is derived from an EMBL/GenBank/DDBJ whole genome shotgun (WGS) entry which is preliminary data.</text>
</comment>
<accession>A0A5D3AY33</accession>
<dbReference type="PANTHER" id="PTHR14950:SF37">
    <property type="entry name" value="ENDORIBONUCLEASE DICER"/>
    <property type="match status" value="1"/>
</dbReference>
<dbReference type="GO" id="GO:0005634">
    <property type="term" value="C:nucleus"/>
    <property type="evidence" value="ECO:0007669"/>
    <property type="project" value="TreeGrafter"/>
</dbReference>
<dbReference type="FunFam" id="1.10.1520.10:FF:000022">
    <property type="entry name" value="Unplaced genomic scaffold supercont2.5, whole genome shotgun sequence"/>
    <property type="match status" value="1"/>
</dbReference>
<evidence type="ECO:0000256" key="6">
    <source>
        <dbReference type="SAM" id="MobiDB-lite"/>
    </source>
</evidence>
<dbReference type="PANTHER" id="PTHR14950">
    <property type="entry name" value="DICER-RELATED"/>
    <property type="match status" value="1"/>
</dbReference>
<feature type="compositionally biased region" description="Low complexity" evidence="6">
    <location>
        <begin position="23"/>
        <end position="36"/>
    </location>
</feature>
<dbReference type="GO" id="GO:0005737">
    <property type="term" value="C:cytoplasm"/>
    <property type="evidence" value="ECO:0007669"/>
    <property type="project" value="TreeGrafter"/>
</dbReference>
<organism evidence="8 9">
    <name type="scientific">Cryptococcus floricola</name>
    <dbReference type="NCBI Taxonomy" id="2591691"/>
    <lineage>
        <taxon>Eukaryota</taxon>
        <taxon>Fungi</taxon>
        <taxon>Dikarya</taxon>
        <taxon>Basidiomycota</taxon>
        <taxon>Agaricomycotina</taxon>
        <taxon>Tremellomycetes</taxon>
        <taxon>Tremellales</taxon>
        <taxon>Cryptococcaceae</taxon>
        <taxon>Cryptococcus</taxon>
    </lineage>
</organism>
<protein>
    <recommendedName>
        <fullName evidence="7">RNase III domain-containing protein</fullName>
    </recommendedName>
</protein>
<keyword evidence="5" id="KW-0067">ATP-binding</keyword>
<evidence type="ECO:0000256" key="2">
    <source>
        <dbReference type="ARBA" id="ARBA00022741"/>
    </source>
</evidence>
<dbReference type="EMBL" id="NIDF01000025">
    <property type="protein sequence ID" value="TYJ56397.1"/>
    <property type="molecule type" value="Genomic_DNA"/>
</dbReference>
<evidence type="ECO:0000313" key="8">
    <source>
        <dbReference type="EMBL" id="TYJ56397.1"/>
    </source>
</evidence>
<dbReference type="SMART" id="SM00535">
    <property type="entry name" value="RIBOc"/>
    <property type="match status" value="2"/>
</dbReference>
<proteinExistence type="predicted"/>
<feature type="compositionally biased region" description="Pro residues" evidence="6">
    <location>
        <begin position="37"/>
        <end position="47"/>
    </location>
</feature>
<dbReference type="GO" id="GO:0003723">
    <property type="term" value="F:RNA binding"/>
    <property type="evidence" value="ECO:0007669"/>
    <property type="project" value="TreeGrafter"/>
</dbReference>
<evidence type="ECO:0000256" key="5">
    <source>
        <dbReference type="ARBA" id="ARBA00022840"/>
    </source>
</evidence>
<dbReference type="PROSITE" id="PS50142">
    <property type="entry name" value="RNASE_3_2"/>
    <property type="match status" value="2"/>
</dbReference>
<dbReference type="InterPro" id="IPR038248">
    <property type="entry name" value="Dicer_dimer_sf"/>
</dbReference>
<dbReference type="GO" id="GO:0030422">
    <property type="term" value="P:siRNA processing"/>
    <property type="evidence" value="ECO:0007669"/>
    <property type="project" value="TreeGrafter"/>
</dbReference>
<evidence type="ECO:0000256" key="1">
    <source>
        <dbReference type="ARBA" id="ARBA00022737"/>
    </source>
</evidence>
<feature type="domain" description="RNase III" evidence="7">
    <location>
        <begin position="534"/>
        <end position="677"/>
    </location>
</feature>
<evidence type="ECO:0000256" key="3">
    <source>
        <dbReference type="ARBA" id="ARBA00022801"/>
    </source>
</evidence>
<dbReference type="Pfam" id="PF00636">
    <property type="entry name" value="Ribonuclease_3"/>
    <property type="match status" value="1"/>
</dbReference>
<dbReference type="InterPro" id="IPR000999">
    <property type="entry name" value="RNase_III_dom"/>
</dbReference>
<dbReference type="AlphaFoldDB" id="A0A5D3AY33"/>
<dbReference type="Gene3D" id="3.30.160.380">
    <property type="entry name" value="Dicer dimerisation domain"/>
    <property type="match status" value="1"/>
</dbReference>
<dbReference type="InterPro" id="IPR005034">
    <property type="entry name" value="Dicer_dimerisation"/>
</dbReference>
<dbReference type="InterPro" id="IPR036389">
    <property type="entry name" value="RNase_III_sf"/>
</dbReference>